<dbReference type="AlphaFoldDB" id="A0A6J4UXZ8"/>
<organism evidence="1">
    <name type="scientific">uncultured Truepera sp</name>
    <dbReference type="NCBI Taxonomy" id="543023"/>
    <lineage>
        <taxon>Bacteria</taxon>
        <taxon>Thermotogati</taxon>
        <taxon>Deinococcota</taxon>
        <taxon>Deinococci</taxon>
        <taxon>Trueperales</taxon>
        <taxon>Trueperaceae</taxon>
        <taxon>Truepera</taxon>
        <taxon>environmental samples</taxon>
    </lineage>
</organism>
<reference evidence="1" key="1">
    <citation type="submission" date="2020-02" db="EMBL/GenBank/DDBJ databases">
        <authorList>
            <person name="Meier V. D."/>
        </authorList>
    </citation>
    <scope>NUCLEOTIDE SEQUENCE</scope>
    <source>
        <strain evidence="1">AVDCRST_MAG86</strain>
    </source>
</reference>
<gene>
    <name evidence="1" type="ORF">AVDCRST_MAG86-941</name>
</gene>
<proteinExistence type="predicted"/>
<accession>A0A6J4UXZ8</accession>
<name>A0A6J4UXZ8_9DEIN</name>
<sequence length="39" mass="4391">MLAYLGNSAKPSPRLEPKNLSGPLYEGLIKTMWLNLRFA</sequence>
<protein>
    <submittedName>
        <fullName evidence="1">Uncharacterized protein</fullName>
    </submittedName>
</protein>
<dbReference type="EMBL" id="CADCWP010000057">
    <property type="protein sequence ID" value="CAA9563171.1"/>
    <property type="molecule type" value="Genomic_DNA"/>
</dbReference>
<evidence type="ECO:0000313" key="1">
    <source>
        <dbReference type="EMBL" id="CAA9563171.1"/>
    </source>
</evidence>